<dbReference type="PANTHER" id="PTHR48435">
    <property type="entry name" value="POLYPROTEIN"/>
    <property type="match status" value="1"/>
</dbReference>
<organism evidence="1 2">
    <name type="scientific">Cajanus cajan</name>
    <name type="common">Pigeon pea</name>
    <name type="synonym">Cajanus indicus</name>
    <dbReference type="NCBI Taxonomy" id="3821"/>
    <lineage>
        <taxon>Eukaryota</taxon>
        <taxon>Viridiplantae</taxon>
        <taxon>Streptophyta</taxon>
        <taxon>Embryophyta</taxon>
        <taxon>Tracheophyta</taxon>
        <taxon>Spermatophyta</taxon>
        <taxon>Magnoliopsida</taxon>
        <taxon>eudicotyledons</taxon>
        <taxon>Gunneridae</taxon>
        <taxon>Pentapetalae</taxon>
        <taxon>rosids</taxon>
        <taxon>fabids</taxon>
        <taxon>Fabales</taxon>
        <taxon>Fabaceae</taxon>
        <taxon>Papilionoideae</taxon>
        <taxon>50 kb inversion clade</taxon>
        <taxon>NPAAA clade</taxon>
        <taxon>indigoferoid/millettioid clade</taxon>
        <taxon>Phaseoleae</taxon>
        <taxon>Cajanus</taxon>
    </lineage>
</organism>
<proteinExistence type="predicted"/>
<dbReference type="PANTHER" id="PTHR48435:SF1">
    <property type="entry name" value="POLYPROTEIN"/>
    <property type="match status" value="1"/>
</dbReference>
<dbReference type="EMBL" id="CM003613">
    <property type="protein sequence ID" value="KYP54835.1"/>
    <property type="molecule type" value="Genomic_DNA"/>
</dbReference>
<gene>
    <name evidence="1" type="ORF">KK1_001035</name>
</gene>
<name>A0A151SJA0_CAJCA</name>
<dbReference type="Gramene" id="C.cajan_01007.t">
    <property type="protein sequence ID" value="C.cajan_01007.t.cds1"/>
    <property type="gene ID" value="C.cajan_01007"/>
</dbReference>
<evidence type="ECO:0000313" key="1">
    <source>
        <dbReference type="EMBL" id="KYP54835.1"/>
    </source>
</evidence>
<protein>
    <submittedName>
        <fullName evidence="1">Polyprotein</fullName>
    </submittedName>
</protein>
<evidence type="ECO:0000313" key="2">
    <source>
        <dbReference type="Proteomes" id="UP000075243"/>
    </source>
</evidence>
<reference evidence="1 2" key="1">
    <citation type="journal article" date="2012" name="Nat. Biotechnol.">
        <title>Draft genome sequence of pigeonpea (Cajanus cajan), an orphan legume crop of resource-poor farmers.</title>
        <authorList>
            <person name="Varshney R.K."/>
            <person name="Chen W."/>
            <person name="Li Y."/>
            <person name="Bharti A.K."/>
            <person name="Saxena R.K."/>
            <person name="Schlueter J.A."/>
            <person name="Donoghue M.T."/>
            <person name="Azam S."/>
            <person name="Fan G."/>
            <person name="Whaley A.M."/>
            <person name="Farmer A.D."/>
            <person name="Sheridan J."/>
            <person name="Iwata A."/>
            <person name="Tuteja R."/>
            <person name="Penmetsa R.V."/>
            <person name="Wu W."/>
            <person name="Upadhyaya H.D."/>
            <person name="Yang S.P."/>
            <person name="Shah T."/>
            <person name="Saxena K.B."/>
            <person name="Michael T."/>
            <person name="McCombie W.R."/>
            <person name="Yang B."/>
            <person name="Zhang G."/>
            <person name="Yang H."/>
            <person name="Wang J."/>
            <person name="Spillane C."/>
            <person name="Cook D.R."/>
            <person name="May G.D."/>
            <person name="Xu X."/>
            <person name="Jackson S.A."/>
        </authorList>
    </citation>
    <scope>NUCLEOTIDE SEQUENCE [LARGE SCALE GENOMIC DNA]</scope>
    <source>
        <strain evidence="2">cv. Asha</strain>
    </source>
</reference>
<dbReference type="AlphaFoldDB" id="A0A151SJA0"/>
<dbReference type="Proteomes" id="UP000075243">
    <property type="component" value="Chromosome 11"/>
</dbReference>
<dbReference type="InterPro" id="IPR028919">
    <property type="entry name" value="Viral_movement"/>
</dbReference>
<dbReference type="InterPro" id="IPR053098">
    <property type="entry name" value="Petuviruses_polyprotein"/>
</dbReference>
<keyword evidence="2" id="KW-1185">Reference proteome</keyword>
<dbReference type="Pfam" id="PF01107">
    <property type="entry name" value="MP"/>
    <property type="match status" value="1"/>
</dbReference>
<accession>A0A151SJA0</accession>
<sequence>METSTSDTQPAFLNTSLSLPNHVSRTLAPKIENLVEFSYVPEDAQISESTAPLLSPYNIFKRQRSTLRSIRQLVRTTRPHEKEYVQSSKMEQCSLMATSEEQYVTIEIPKELIRHWRTDGYTHLHYGAIRLMLTLHGRRGLPVSSRISLLNTSYLHYENAVIGTVLTTLHAGSVVLTLFPNYNVSLRDPTVPERPTFSFPPNLLLYFLNKLILKIIKSK</sequence>